<feature type="active site" description="Proton donor" evidence="7">
    <location>
        <position position="358"/>
    </location>
</feature>
<dbReference type="PANTHER" id="PTHR11469">
    <property type="entry name" value="GLUCOSE-6-PHOSPHATE ISOMERASE"/>
    <property type="match status" value="1"/>
</dbReference>
<dbReference type="PROSITE" id="PS00765">
    <property type="entry name" value="P_GLUCOSE_ISOMERASE_1"/>
    <property type="match status" value="1"/>
</dbReference>
<comment type="function">
    <text evidence="7">Catalyzes the reversible isomerization of glucose-6-phosphate to fructose-6-phosphate.</text>
</comment>
<dbReference type="Gene3D" id="3.40.50.10490">
    <property type="entry name" value="Glucose-6-phosphate isomerase like protein, domain 1"/>
    <property type="match status" value="2"/>
</dbReference>
<feature type="active site" evidence="7">
    <location>
        <position position="389"/>
    </location>
</feature>
<reference evidence="10 11" key="1">
    <citation type="journal article" date="2021" name="Microbiol. Resour. Announc.">
        <title>Complete Genome Sequences of Two Rhodococcus sp. Strains with Large and Linear Chromosomes, Isolated from Apple Rhizosphere.</title>
        <authorList>
            <person name="Benning S."/>
            <person name="Brugnone N."/>
            <person name="Siani R."/>
            <person name="Kublik S."/>
            <person name="Schloter M."/>
            <person name="Rad V."/>
        </authorList>
    </citation>
    <scope>NUCLEOTIDE SEQUENCE [LARGE SCALE GENOMIC DNA]</scope>
    <source>
        <strain evidence="10 11">R79</strain>
    </source>
</reference>
<dbReference type="CDD" id="cd05016">
    <property type="entry name" value="SIS_PGI_2"/>
    <property type="match status" value="1"/>
</dbReference>
<dbReference type="GO" id="GO:0004347">
    <property type="term" value="F:glucose-6-phosphate isomerase activity"/>
    <property type="evidence" value="ECO:0007669"/>
    <property type="project" value="UniProtKB-EC"/>
</dbReference>
<feature type="compositionally biased region" description="Basic and acidic residues" evidence="9">
    <location>
        <begin position="552"/>
        <end position="562"/>
    </location>
</feature>
<dbReference type="Pfam" id="PF00342">
    <property type="entry name" value="PGI"/>
    <property type="match status" value="1"/>
</dbReference>
<gene>
    <name evidence="7 10" type="primary">pgi</name>
    <name evidence="10" type="ORF">JWS13_28365</name>
</gene>
<dbReference type="HAMAP" id="MF_00473">
    <property type="entry name" value="G6P_isomerase"/>
    <property type="match status" value="1"/>
</dbReference>
<dbReference type="PRINTS" id="PR00662">
    <property type="entry name" value="G6PISOMERASE"/>
</dbReference>
<evidence type="ECO:0000256" key="9">
    <source>
        <dbReference type="SAM" id="MobiDB-lite"/>
    </source>
</evidence>
<evidence type="ECO:0000256" key="7">
    <source>
        <dbReference type="HAMAP-Rule" id="MF_00473"/>
    </source>
</evidence>
<dbReference type="Proteomes" id="UP000662986">
    <property type="component" value="Chromosome"/>
</dbReference>
<comment type="catalytic activity">
    <reaction evidence="6 7 8">
        <text>alpha-D-glucose 6-phosphate = beta-D-fructose 6-phosphate</text>
        <dbReference type="Rhea" id="RHEA:11816"/>
        <dbReference type="ChEBI" id="CHEBI:57634"/>
        <dbReference type="ChEBI" id="CHEBI:58225"/>
        <dbReference type="EC" id="5.3.1.9"/>
    </reaction>
</comment>
<dbReference type="PROSITE" id="PS51463">
    <property type="entry name" value="P_GLUCOSE_ISOMERASE_3"/>
    <property type="match status" value="1"/>
</dbReference>
<name>A0A974W6U1_9NOCA</name>
<evidence type="ECO:0000256" key="1">
    <source>
        <dbReference type="ARBA" id="ARBA00004926"/>
    </source>
</evidence>
<organism evidence="10 11">
    <name type="scientific">Rhodococcus pseudokoreensis</name>
    <dbReference type="NCBI Taxonomy" id="2811421"/>
    <lineage>
        <taxon>Bacteria</taxon>
        <taxon>Bacillati</taxon>
        <taxon>Actinomycetota</taxon>
        <taxon>Actinomycetes</taxon>
        <taxon>Mycobacteriales</taxon>
        <taxon>Nocardiaceae</taxon>
        <taxon>Rhodococcus</taxon>
    </lineage>
</organism>
<evidence type="ECO:0000256" key="6">
    <source>
        <dbReference type="ARBA" id="ARBA00029321"/>
    </source>
</evidence>
<protein>
    <recommendedName>
        <fullName evidence="7">Glucose-6-phosphate isomerase</fullName>
        <shortName evidence="7">GPI</shortName>
        <ecNumber evidence="7">5.3.1.9</ecNumber>
    </recommendedName>
    <alternativeName>
        <fullName evidence="7">Phosphoglucose isomerase</fullName>
        <shortName evidence="7">PGI</shortName>
    </alternativeName>
    <alternativeName>
        <fullName evidence="7">Phosphohexose isomerase</fullName>
        <shortName evidence="7">PHI</shortName>
    </alternativeName>
</protein>
<dbReference type="Gene3D" id="1.10.1390.10">
    <property type="match status" value="1"/>
</dbReference>
<dbReference type="InterPro" id="IPR023096">
    <property type="entry name" value="G6P_Isomerase_C"/>
</dbReference>
<evidence type="ECO:0000313" key="10">
    <source>
        <dbReference type="EMBL" id="QSE92265.1"/>
    </source>
</evidence>
<comment type="pathway">
    <text evidence="1 7 8">Carbohydrate degradation; glycolysis; D-glyceraldehyde 3-phosphate and glycerone phosphate from D-glucose: step 2/4.</text>
</comment>
<dbReference type="RefSeq" id="WP_206008750.1">
    <property type="nucleotide sequence ID" value="NZ_CP070619.1"/>
</dbReference>
<comment type="subcellular location">
    <subcellularLocation>
        <location evidence="7">Cytoplasm</location>
    </subcellularLocation>
</comment>
<dbReference type="InterPro" id="IPR001672">
    <property type="entry name" value="G6P_Isomerase"/>
</dbReference>
<keyword evidence="7" id="KW-0963">Cytoplasm</keyword>
<evidence type="ECO:0000256" key="8">
    <source>
        <dbReference type="RuleBase" id="RU000612"/>
    </source>
</evidence>
<comment type="similarity">
    <text evidence="2 7 8">Belongs to the GPI family.</text>
</comment>
<dbReference type="NCBIfam" id="NF001211">
    <property type="entry name" value="PRK00179.1"/>
    <property type="match status" value="1"/>
</dbReference>
<evidence type="ECO:0000313" key="11">
    <source>
        <dbReference type="Proteomes" id="UP000662986"/>
    </source>
</evidence>
<dbReference type="PROSITE" id="PS00174">
    <property type="entry name" value="P_GLUCOSE_ISOMERASE_2"/>
    <property type="match status" value="1"/>
</dbReference>
<dbReference type="EMBL" id="CP070619">
    <property type="protein sequence ID" value="QSE92265.1"/>
    <property type="molecule type" value="Genomic_DNA"/>
</dbReference>
<accession>A0A974W6U1</accession>
<keyword evidence="5 7" id="KW-0413">Isomerase</keyword>
<feature type="active site" evidence="7">
    <location>
        <position position="509"/>
    </location>
</feature>
<dbReference type="InterPro" id="IPR035482">
    <property type="entry name" value="SIS_PGI_2"/>
</dbReference>
<dbReference type="InterPro" id="IPR035476">
    <property type="entry name" value="SIS_PGI_1"/>
</dbReference>
<keyword evidence="3 7" id="KW-0312">Gluconeogenesis</keyword>
<reference evidence="10 11" key="2">
    <citation type="journal article" date="2022" name="Arch. Microbiol.">
        <title>Rhodococcus pseudokoreensis sp. nov. isolated from the rhizosphere of young M26 apple rootstocks.</title>
        <authorList>
            <person name="Kampfer P."/>
            <person name="Glaeser S.P."/>
            <person name="Blom J."/>
            <person name="Wolf J."/>
            <person name="Benning S."/>
            <person name="Schloter M."/>
            <person name="Neumann-Schaal M."/>
        </authorList>
    </citation>
    <scope>NUCLEOTIDE SEQUENCE [LARGE SCALE GENOMIC DNA]</scope>
    <source>
        <strain evidence="10 11">R79</strain>
    </source>
</reference>
<dbReference type="EC" id="5.3.1.9" evidence="7"/>
<sequence>MMELLQTPVDQRPQWAALAEHRARLDGVSLRRLFAENPGRASEFTLGVDGLLLDYSKNLIDAEVMGALVDLAYATGVHRRIEAMFEGERINTTEDRAAAHVALRAARDQRMVIDGENVVPRVHHVLDEMGAFATRIRSGAWLGYTGKAIKNVVNIGIGGSDLGPVMAAEALSAYSDPGLNVRFVSNVDGSDIVSALRGLDQSETLYVVVSKTFTTVETLTNARTARRLLVDALGNEDAVRRHFVAVSTNAKQVRHFGIETENMFGFWDWVGGRYSVESAVGLSLMIAIGPENFASMTDGFRAMDTHFREAPLAHNMPVLLALIGLWYNNFHDAQTHAILPYSTYLARFPAYLQQLDMESNGKSVDTEGRLVRVRTGPVVWGEPGTNGQHAFYQLLHQGTHLVPCDFIGFLRPVDGPDEHHDLLMANFFAQTEALAFGRSEEEVAAAGVRADLVPHRSFAGDRPTNTLLAGRLNPFVLGQLVALYEHKVFTQGVLWGINSFDQWGVELGKVLAHRIFDELSQDEPPAPGHDESTNSLVSMYRTAAARRVRPRPGGDRDGAAVR</sequence>
<proteinExistence type="inferred from homology"/>
<dbReference type="CDD" id="cd05015">
    <property type="entry name" value="SIS_PGI_1"/>
    <property type="match status" value="1"/>
</dbReference>
<dbReference type="SUPFAM" id="SSF53697">
    <property type="entry name" value="SIS domain"/>
    <property type="match status" value="1"/>
</dbReference>
<evidence type="ECO:0000256" key="5">
    <source>
        <dbReference type="ARBA" id="ARBA00023235"/>
    </source>
</evidence>
<keyword evidence="4 7" id="KW-0324">Glycolysis</keyword>
<dbReference type="PANTHER" id="PTHR11469:SF1">
    <property type="entry name" value="GLUCOSE-6-PHOSPHATE ISOMERASE"/>
    <property type="match status" value="1"/>
</dbReference>
<dbReference type="InterPro" id="IPR046348">
    <property type="entry name" value="SIS_dom_sf"/>
</dbReference>
<dbReference type="InterPro" id="IPR018189">
    <property type="entry name" value="Phosphoglucose_isomerase_CS"/>
</dbReference>
<feature type="region of interest" description="Disordered" evidence="9">
    <location>
        <begin position="520"/>
        <end position="562"/>
    </location>
</feature>
<keyword evidence="11" id="KW-1185">Reference proteome</keyword>
<evidence type="ECO:0000256" key="4">
    <source>
        <dbReference type="ARBA" id="ARBA00023152"/>
    </source>
</evidence>
<evidence type="ECO:0000256" key="3">
    <source>
        <dbReference type="ARBA" id="ARBA00022432"/>
    </source>
</evidence>
<comment type="pathway">
    <text evidence="7">Carbohydrate biosynthesis; gluconeogenesis.</text>
</comment>
<evidence type="ECO:0000256" key="2">
    <source>
        <dbReference type="ARBA" id="ARBA00006604"/>
    </source>
</evidence>